<sequence>MKSIDYKFLCIIFLLLAAVREDFKSYKIPNYLIALGLMASLVLYIAGHGWGSILSWFSGIFFPFALLFPLFFIRAVGAGDIKLFSVIGGFYGAAFGIQTIILSFLAAAIFSVILIIRKKQFQKRILTLKLYMHKLYVAKAMKEKKPHWYHYYDSNTDKREGAIHFSASILIGFVAAKLLTVYCPGFSFLFLFL</sequence>
<feature type="transmembrane region" description="Helical" evidence="2">
    <location>
        <begin position="53"/>
        <end position="73"/>
    </location>
</feature>
<dbReference type="RefSeq" id="WP_073590965.1">
    <property type="nucleotide sequence ID" value="NZ_FRFD01000015.1"/>
</dbReference>
<keyword evidence="2" id="KW-0472">Membrane</keyword>
<name>A0A1M7YMK3_9FIRM</name>
<dbReference type="PANTHER" id="PTHR30487:SF0">
    <property type="entry name" value="PREPILIN LEADER PEPTIDASE_N-METHYLTRANSFERASE-RELATED"/>
    <property type="match status" value="1"/>
</dbReference>
<keyword evidence="2" id="KW-0812">Transmembrane</keyword>
<comment type="similarity">
    <text evidence="1">Belongs to the peptidase A24 family.</text>
</comment>
<gene>
    <name evidence="4" type="ORF">SAMN02745217_04335</name>
</gene>
<evidence type="ECO:0000256" key="1">
    <source>
        <dbReference type="ARBA" id="ARBA00005801"/>
    </source>
</evidence>
<keyword evidence="2" id="KW-1133">Transmembrane helix</keyword>
<evidence type="ECO:0000313" key="4">
    <source>
        <dbReference type="EMBL" id="SHO53869.1"/>
    </source>
</evidence>
<feature type="transmembrane region" description="Helical" evidence="2">
    <location>
        <begin position="30"/>
        <end position="46"/>
    </location>
</feature>
<evidence type="ECO:0000256" key="2">
    <source>
        <dbReference type="SAM" id="Phobius"/>
    </source>
</evidence>
<dbReference type="PANTHER" id="PTHR30487">
    <property type="entry name" value="TYPE 4 PREPILIN-LIKE PROTEINS LEADER PEPTIDE-PROCESSING ENZYME"/>
    <property type="match status" value="1"/>
</dbReference>
<dbReference type="Proteomes" id="UP000184612">
    <property type="component" value="Unassembled WGS sequence"/>
</dbReference>
<dbReference type="GO" id="GO:0006465">
    <property type="term" value="P:signal peptide processing"/>
    <property type="evidence" value="ECO:0007669"/>
    <property type="project" value="TreeGrafter"/>
</dbReference>
<feature type="domain" description="Prepilin type IV endopeptidase peptidase" evidence="3">
    <location>
        <begin position="11"/>
        <end position="111"/>
    </location>
</feature>
<dbReference type="STRING" id="1121345.SAMN02745217_04335"/>
<dbReference type="GO" id="GO:0004190">
    <property type="term" value="F:aspartic-type endopeptidase activity"/>
    <property type="evidence" value="ECO:0007669"/>
    <property type="project" value="InterPro"/>
</dbReference>
<feature type="transmembrane region" description="Helical" evidence="2">
    <location>
        <begin position="167"/>
        <end position="192"/>
    </location>
</feature>
<dbReference type="GO" id="GO:0005886">
    <property type="term" value="C:plasma membrane"/>
    <property type="evidence" value="ECO:0007669"/>
    <property type="project" value="TreeGrafter"/>
</dbReference>
<organism evidence="4 5">
    <name type="scientific">Anaerocolumna xylanovorans DSM 12503</name>
    <dbReference type="NCBI Taxonomy" id="1121345"/>
    <lineage>
        <taxon>Bacteria</taxon>
        <taxon>Bacillati</taxon>
        <taxon>Bacillota</taxon>
        <taxon>Clostridia</taxon>
        <taxon>Lachnospirales</taxon>
        <taxon>Lachnospiraceae</taxon>
        <taxon>Anaerocolumna</taxon>
    </lineage>
</organism>
<proteinExistence type="inferred from homology"/>
<keyword evidence="5" id="KW-1185">Reference proteome</keyword>
<evidence type="ECO:0000259" key="3">
    <source>
        <dbReference type="Pfam" id="PF01478"/>
    </source>
</evidence>
<evidence type="ECO:0000313" key="5">
    <source>
        <dbReference type="Proteomes" id="UP000184612"/>
    </source>
</evidence>
<dbReference type="InterPro" id="IPR050882">
    <property type="entry name" value="Prepilin_peptidase/N-MTase"/>
</dbReference>
<dbReference type="EMBL" id="FRFD01000015">
    <property type="protein sequence ID" value="SHO53869.1"/>
    <property type="molecule type" value="Genomic_DNA"/>
</dbReference>
<accession>A0A1M7YMK3</accession>
<feature type="transmembrane region" description="Helical" evidence="2">
    <location>
        <begin position="93"/>
        <end position="116"/>
    </location>
</feature>
<dbReference type="Gene3D" id="1.20.120.1220">
    <property type="match status" value="1"/>
</dbReference>
<reference evidence="4 5" key="1">
    <citation type="submission" date="2016-12" db="EMBL/GenBank/DDBJ databases">
        <authorList>
            <person name="Song W.-J."/>
            <person name="Kurnit D.M."/>
        </authorList>
    </citation>
    <scope>NUCLEOTIDE SEQUENCE [LARGE SCALE GENOMIC DNA]</scope>
    <source>
        <strain evidence="4 5">DSM 12503</strain>
    </source>
</reference>
<dbReference type="OrthoDB" id="5508079at2"/>
<dbReference type="AlphaFoldDB" id="A0A1M7YMK3"/>
<dbReference type="InterPro" id="IPR000045">
    <property type="entry name" value="Prepilin_IV_endopep_pep"/>
</dbReference>
<protein>
    <submittedName>
        <fullName evidence="4">Type IV leader peptidase family protein</fullName>
    </submittedName>
</protein>
<dbReference type="Pfam" id="PF01478">
    <property type="entry name" value="Peptidase_A24"/>
    <property type="match status" value="1"/>
</dbReference>